<dbReference type="STRING" id="57664.SAMN05661003_102166"/>
<organism evidence="1 2">
    <name type="scientific">Desulfuromonas thiophila</name>
    <dbReference type="NCBI Taxonomy" id="57664"/>
    <lineage>
        <taxon>Bacteria</taxon>
        <taxon>Pseudomonadati</taxon>
        <taxon>Thermodesulfobacteriota</taxon>
        <taxon>Desulfuromonadia</taxon>
        <taxon>Desulfuromonadales</taxon>
        <taxon>Desulfuromonadaceae</taxon>
        <taxon>Desulfuromonas</taxon>
    </lineage>
</organism>
<accession>A0A1G6YT43</accession>
<dbReference type="RefSeq" id="WP_171906290.1">
    <property type="nucleotide sequence ID" value="NZ_FNAQ01000002.1"/>
</dbReference>
<protein>
    <recommendedName>
        <fullName evidence="3">ATPase family associated with various cellular activities (AAA)</fullName>
    </recommendedName>
</protein>
<name>A0A1G6YT43_9BACT</name>
<evidence type="ECO:0000313" key="2">
    <source>
        <dbReference type="Proteomes" id="UP000243205"/>
    </source>
</evidence>
<gene>
    <name evidence="1" type="ORF">SAMN05661003_102166</name>
</gene>
<dbReference type="EMBL" id="FNAQ01000002">
    <property type="protein sequence ID" value="SDD93674.1"/>
    <property type="molecule type" value="Genomic_DNA"/>
</dbReference>
<dbReference type="SUPFAM" id="SSF52540">
    <property type="entry name" value="P-loop containing nucleoside triphosphate hydrolases"/>
    <property type="match status" value="1"/>
</dbReference>
<dbReference type="Proteomes" id="UP000243205">
    <property type="component" value="Unassembled WGS sequence"/>
</dbReference>
<keyword evidence="2" id="KW-1185">Reference proteome</keyword>
<dbReference type="Pfam" id="PF05673">
    <property type="entry name" value="DUF815"/>
    <property type="match status" value="2"/>
</dbReference>
<dbReference type="InterPro" id="IPR027417">
    <property type="entry name" value="P-loop_NTPase"/>
</dbReference>
<evidence type="ECO:0000313" key="1">
    <source>
        <dbReference type="EMBL" id="SDD93674.1"/>
    </source>
</evidence>
<evidence type="ECO:0008006" key="3">
    <source>
        <dbReference type="Google" id="ProtNLM"/>
    </source>
</evidence>
<proteinExistence type="predicted"/>
<sequence length="286" mass="31346">MTLSDVEIDWEFLLQRLERLLDLAEERLEQQLQPWQPDAELFARSAAFWFDGEQLRCRPAVIEPEQPLLGLDAVRATLRRNLCQFAAVLPAAAVLLHGPAGGGKRTLVRTLSAELVGQGVRLIELDEDRLPLLDGLLEQLAEVPLQFVVLVAEMPLAQDSPARRILLRLLAGGSGGCPANVLLCVSSSESLVDAEARLPPACDLFGLQLAVPALTMRQYLELVGRLHRYHEIQLDLASVEHLARRLARERGRCSGRLAAQLLAVLAGSEALEQRVRAEKAAALTSG</sequence>
<reference evidence="2" key="1">
    <citation type="submission" date="2016-10" db="EMBL/GenBank/DDBJ databases">
        <authorList>
            <person name="Varghese N."/>
            <person name="Submissions S."/>
        </authorList>
    </citation>
    <scope>NUCLEOTIDE SEQUENCE [LARGE SCALE GENOMIC DNA]</scope>
    <source>
        <strain evidence="2">DSM 8987</strain>
    </source>
</reference>
<dbReference type="PANTHER" id="PTHR42935">
    <property type="entry name" value="SLR0930 PROTEIN"/>
    <property type="match status" value="1"/>
</dbReference>
<dbReference type="AlphaFoldDB" id="A0A1G6YT43"/>
<dbReference type="InterPro" id="IPR008533">
    <property type="entry name" value="DUF815"/>
</dbReference>
<dbReference type="PANTHER" id="PTHR42935:SF1">
    <property type="entry name" value="SLR0930 PROTEIN"/>
    <property type="match status" value="1"/>
</dbReference>